<dbReference type="AlphaFoldDB" id="A0A9Q3CDD6"/>
<evidence type="ECO:0000313" key="2">
    <source>
        <dbReference type="EMBL" id="MBW0480525.1"/>
    </source>
</evidence>
<reference evidence="2" key="1">
    <citation type="submission" date="2021-03" db="EMBL/GenBank/DDBJ databases">
        <title>Draft genome sequence of rust myrtle Austropuccinia psidii MF-1, a brazilian biotype.</title>
        <authorList>
            <person name="Quecine M.C."/>
            <person name="Pachon D.M.R."/>
            <person name="Bonatelli M.L."/>
            <person name="Correr F.H."/>
            <person name="Franceschini L.M."/>
            <person name="Leite T.F."/>
            <person name="Margarido G.R.A."/>
            <person name="Almeida C.A."/>
            <person name="Ferrarezi J.A."/>
            <person name="Labate C.A."/>
        </authorList>
    </citation>
    <scope>NUCLEOTIDE SEQUENCE</scope>
    <source>
        <strain evidence="2">MF-1</strain>
    </source>
</reference>
<evidence type="ECO:0000256" key="1">
    <source>
        <dbReference type="SAM" id="MobiDB-lite"/>
    </source>
</evidence>
<organism evidence="2 3">
    <name type="scientific">Austropuccinia psidii MF-1</name>
    <dbReference type="NCBI Taxonomy" id="1389203"/>
    <lineage>
        <taxon>Eukaryota</taxon>
        <taxon>Fungi</taxon>
        <taxon>Dikarya</taxon>
        <taxon>Basidiomycota</taxon>
        <taxon>Pucciniomycotina</taxon>
        <taxon>Pucciniomycetes</taxon>
        <taxon>Pucciniales</taxon>
        <taxon>Sphaerophragmiaceae</taxon>
        <taxon>Austropuccinia</taxon>
    </lineage>
</organism>
<proteinExistence type="predicted"/>
<comment type="caution">
    <text evidence="2">The sequence shown here is derived from an EMBL/GenBank/DDBJ whole genome shotgun (WGS) entry which is preliminary data.</text>
</comment>
<evidence type="ECO:0000313" key="3">
    <source>
        <dbReference type="Proteomes" id="UP000765509"/>
    </source>
</evidence>
<name>A0A9Q3CDD6_9BASI</name>
<dbReference type="EMBL" id="AVOT02006003">
    <property type="protein sequence ID" value="MBW0480525.1"/>
    <property type="molecule type" value="Genomic_DNA"/>
</dbReference>
<accession>A0A9Q3CDD6</accession>
<keyword evidence="3" id="KW-1185">Reference proteome</keyword>
<gene>
    <name evidence="2" type="ORF">O181_020240</name>
</gene>
<protein>
    <submittedName>
        <fullName evidence="2">Uncharacterized protein</fullName>
    </submittedName>
</protein>
<dbReference type="Proteomes" id="UP000765509">
    <property type="component" value="Unassembled WGS sequence"/>
</dbReference>
<feature type="region of interest" description="Disordered" evidence="1">
    <location>
        <begin position="85"/>
        <end position="104"/>
    </location>
</feature>
<sequence>MTQYQKLFEEYGAIIPYLQRYQYIQGDINHNEELWERLSTSFKELLEKEMIKDRAMVQALDGEKETRFEDETYDEFPKQVKELTHKIKNTPQTEPQPRNAGEKSVKEVSNQIRNISEAFNPPRRNWNNYQKQIFSQKNKTYRPRNPLPPFSSSYQPYIPAQMSARPPLIFDYFKEEGPSTTRCTHLAKDLDKRIVRSQGYSYLFPNYQGVPMEGNDSSKEIVRAFSKEKNSSTKNL</sequence>